<dbReference type="Pfam" id="PF06199">
    <property type="entry name" value="Phage_tail_2"/>
    <property type="match status" value="1"/>
</dbReference>
<feature type="compositionally biased region" description="Low complexity" evidence="1">
    <location>
        <begin position="143"/>
        <end position="160"/>
    </location>
</feature>
<name>A0A2N6Q6V3_9BACT</name>
<protein>
    <recommendedName>
        <fullName evidence="4">Phage tail protein</fullName>
    </recommendedName>
</protein>
<evidence type="ECO:0000313" key="3">
    <source>
        <dbReference type="Proteomes" id="UP000235661"/>
    </source>
</evidence>
<proteinExistence type="predicted"/>
<evidence type="ECO:0008006" key="4">
    <source>
        <dbReference type="Google" id="ProtNLM"/>
    </source>
</evidence>
<sequence>MGNEYINGSDLLLSVAGKAVGHCTSHTLTFNSETKDHAVKPVASAEKSSGLWKGKNVTGLSISISAEGLRFYNETENGYDEIAPNWGKGATVEVAAFRRGGDTSPYVKGKFIISSIEETSPAQDDASYTVSLESAGEPDIYPGKTAGSSASGSSSTGKNG</sequence>
<comment type="caution">
    <text evidence="2">The sequence shown here is derived from an EMBL/GenBank/DDBJ whole genome shotgun (WGS) entry which is preliminary data.</text>
</comment>
<dbReference type="EMBL" id="PNGI01000006">
    <property type="protein sequence ID" value="PMC10724.1"/>
    <property type="molecule type" value="Genomic_DNA"/>
</dbReference>
<gene>
    <name evidence="2" type="ORF">CJ232_04290</name>
</gene>
<dbReference type="Proteomes" id="UP000235661">
    <property type="component" value="Unassembled WGS sequence"/>
</dbReference>
<dbReference type="InterPro" id="IPR011855">
    <property type="entry name" value="Phgtail_TP901_1"/>
</dbReference>
<feature type="compositionally biased region" description="Polar residues" evidence="1">
    <location>
        <begin position="118"/>
        <end position="132"/>
    </location>
</feature>
<reference evidence="2 3" key="1">
    <citation type="submission" date="2017-09" db="EMBL/GenBank/DDBJ databases">
        <title>Bacterial strain isolated from the female urinary microbiota.</title>
        <authorList>
            <person name="Thomas-White K."/>
            <person name="Kumar N."/>
            <person name="Forster S."/>
            <person name="Putonti C."/>
            <person name="Lawley T."/>
            <person name="Wolfe A.J."/>
        </authorList>
    </citation>
    <scope>NUCLEOTIDE SEQUENCE [LARGE SCALE GENOMIC DNA]</scope>
    <source>
        <strain evidence="2 3">UMB0818</strain>
    </source>
</reference>
<organism evidence="2 3">
    <name type="scientific">Hoylesella timonensis</name>
    <dbReference type="NCBI Taxonomy" id="386414"/>
    <lineage>
        <taxon>Bacteria</taxon>
        <taxon>Pseudomonadati</taxon>
        <taxon>Bacteroidota</taxon>
        <taxon>Bacteroidia</taxon>
        <taxon>Bacteroidales</taxon>
        <taxon>Prevotellaceae</taxon>
        <taxon>Hoylesella</taxon>
    </lineage>
</organism>
<dbReference type="RefSeq" id="WP_102188099.1">
    <property type="nucleotide sequence ID" value="NZ_PNGI01000006.1"/>
</dbReference>
<evidence type="ECO:0000313" key="2">
    <source>
        <dbReference type="EMBL" id="PMC10724.1"/>
    </source>
</evidence>
<feature type="region of interest" description="Disordered" evidence="1">
    <location>
        <begin position="118"/>
        <end position="160"/>
    </location>
</feature>
<accession>A0A2N6Q6V3</accession>
<dbReference type="AlphaFoldDB" id="A0A2N6Q6V3"/>
<evidence type="ECO:0000256" key="1">
    <source>
        <dbReference type="SAM" id="MobiDB-lite"/>
    </source>
</evidence>